<protein>
    <submittedName>
        <fullName evidence="2">Uncharacterized protein</fullName>
    </submittedName>
</protein>
<accession>A0A3N1Y7H0</accession>
<dbReference type="EMBL" id="RJVI01000001">
    <property type="protein sequence ID" value="ROR34458.1"/>
    <property type="molecule type" value="Genomic_DNA"/>
</dbReference>
<organism evidence="2 3">
    <name type="scientific">Inmirania thermothiophila</name>
    <dbReference type="NCBI Taxonomy" id="1750597"/>
    <lineage>
        <taxon>Bacteria</taxon>
        <taxon>Pseudomonadati</taxon>
        <taxon>Pseudomonadota</taxon>
        <taxon>Gammaproteobacteria</taxon>
        <taxon>Chromatiales</taxon>
        <taxon>Ectothiorhodospiraceae</taxon>
        <taxon>Inmirania</taxon>
    </lineage>
</organism>
<keyword evidence="3" id="KW-1185">Reference proteome</keyword>
<proteinExistence type="predicted"/>
<keyword evidence="1" id="KW-0472">Membrane</keyword>
<dbReference type="AlphaFoldDB" id="A0A3N1Y7H0"/>
<comment type="caution">
    <text evidence="2">The sequence shown here is derived from an EMBL/GenBank/DDBJ whole genome shotgun (WGS) entry which is preliminary data.</text>
</comment>
<keyword evidence="1" id="KW-1133">Transmembrane helix</keyword>
<evidence type="ECO:0000256" key="1">
    <source>
        <dbReference type="SAM" id="Phobius"/>
    </source>
</evidence>
<sequence>MNVDSVVIGAAVAVIVTIGIIGFLGWRIASLMRKGPGD</sequence>
<feature type="transmembrane region" description="Helical" evidence="1">
    <location>
        <begin position="6"/>
        <end position="26"/>
    </location>
</feature>
<gene>
    <name evidence="2" type="ORF">EDC57_0356</name>
</gene>
<name>A0A3N1Y7H0_9GAMM</name>
<reference evidence="2 3" key="1">
    <citation type="submission" date="2018-11" db="EMBL/GenBank/DDBJ databases">
        <title>Genomic Encyclopedia of Type Strains, Phase IV (KMG-IV): sequencing the most valuable type-strain genomes for metagenomic binning, comparative biology and taxonomic classification.</title>
        <authorList>
            <person name="Goeker M."/>
        </authorList>
    </citation>
    <scope>NUCLEOTIDE SEQUENCE [LARGE SCALE GENOMIC DNA]</scope>
    <source>
        <strain evidence="2 3">DSM 100275</strain>
    </source>
</reference>
<dbReference type="Proteomes" id="UP000276634">
    <property type="component" value="Unassembled WGS sequence"/>
</dbReference>
<evidence type="ECO:0000313" key="2">
    <source>
        <dbReference type="EMBL" id="ROR34458.1"/>
    </source>
</evidence>
<keyword evidence="1" id="KW-0812">Transmembrane</keyword>
<evidence type="ECO:0000313" key="3">
    <source>
        <dbReference type="Proteomes" id="UP000276634"/>
    </source>
</evidence>